<keyword evidence="1" id="KW-0812">Transmembrane</keyword>
<feature type="transmembrane region" description="Helical" evidence="1">
    <location>
        <begin position="271"/>
        <end position="287"/>
    </location>
</feature>
<accession>A0A4R1I0I4</accession>
<proteinExistence type="predicted"/>
<dbReference type="Pfam" id="PF20176">
    <property type="entry name" value="DUF6541"/>
    <property type="match status" value="1"/>
</dbReference>
<feature type="transmembrane region" description="Helical" evidence="1">
    <location>
        <begin position="95"/>
        <end position="116"/>
    </location>
</feature>
<organism evidence="2 3">
    <name type="scientific">Pseudonocardia endophytica</name>
    <dbReference type="NCBI Taxonomy" id="401976"/>
    <lineage>
        <taxon>Bacteria</taxon>
        <taxon>Bacillati</taxon>
        <taxon>Actinomycetota</taxon>
        <taxon>Actinomycetes</taxon>
        <taxon>Pseudonocardiales</taxon>
        <taxon>Pseudonocardiaceae</taxon>
        <taxon>Pseudonocardia</taxon>
    </lineage>
</organism>
<keyword evidence="1" id="KW-1133">Transmembrane helix</keyword>
<feature type="transmembrane region" description="Helical" evidence="1">
    <location>
        <begin position="33"/>
        <end position="53"/>
    </location>
</feature>
<name>A0A4R1I0I4_PSEEN</name>
<evidence type="ECO:0008006" key="4">
    <source>
        <dbReference type="Google" id="ProtNLM"/>
    </source>
</evidence>
<feature type="transmembrane region" description="Helical" evidence="1">
    <location>
        <begin position="209"/>
        <end position="234"/>
    </location>
</feature>
<dbReference type="OrthoDB" id="3169698at2"/>
<feature type="transmembrane region" description="Helical" evidence="1">
    <location>
        <begin position="240"/>
        <end position="264"/>
    </location>
</feature>
<evidence type="ECO:0000313" key="2">
    <source>
        <dbReference type="EMBL" id="TCK27373.1"/>
    </source>
</evidence>
<feature type="transmembrane region" description="Helical" evidence="1">
    <location>
        <begin position="378"/>
        <end position="395"/>
    </location>
</feature>
<gene>
    <name evidence="2" type="ORF">EV378_3244</name>
</gene>
<feature type="transmembrane region" description="Helical" evidence="1">
    <location>
        <begin position="65"/>
        <end position="83"/>
    </location>
</feature>
<evidence type="ECO:0000313" key="3">
    <source>
        <dbReference type="Proteomes" id="UP000295560"/>
    </source>
</evidence>
<sequence length="653" mass="67668">MSWPAAVEVLLLAAAWLLLPGLAVGLAAGLRGLVAWGAAPVLSVGLISGSALAGGMLGVRWGAPVPIAATVLVAAAALGVRRYRSSPAREGDGRWTVPAAVAGSLGAAGIGLMTAVRGMGRPDAVSQTFDASFHYNAVARILATGDASATTLGGLVNSPSPYPAGWHATVSLIAPHAGATGIVTASNMTALAVAIVAWPASQLLLVRLLVGRSASAALATPLLAVGFGAFPWALVTYGALWPNLLGVALMPAAVGAVLVLAGLVHRGPLRRRHGLVLAVVAVPSVAFGHPNAVFGLAVIAAWPLLWGLAGDVVRRLRDRRWFTVVLLVAVASTTLYTTYWVMVVWPGLDGIRGYEWTPIETWRSGALSVLTSSPNGGTAAWAISLLVVAGAVASLRRSRTSWLVPAWATTGALYVVAAVTASSPWTGVWYNDSPRLAAMVPVVAVPLAAIGTLAVAGVVRRAVALLPRPSGRVAVGPRPVVVATAAMLALLVTSGGMYRDTHAANLADIYQYPAETLLRPGQEDFLIHAGDLLPPDAVVAQNPWTGNALLWSLTGRQVLFPHLTGVWSPEQRMIAERLRDAASDPAVCTAVHATGVGYALTGPLTLWSWDPLARTFPGLDDLQGAPGFELMADDGETRLYRITACDPHQVTES</sequence>
<feature type="transmembrane region" description="Helical" evidence="1">
    <location>
        <begin position="437"/>
        <end position="459"/>
    </location>
</feature>
<comment type="caution">
    <text evidence="2">The sequence shown here is derived from an EMBL/GenBank/DDBJ whole genome shotgun (WGS) entry which is preliminary data.</text>
</comment>
<feature type="transmembrane region" description="Helical" evidence="1">
    <location>
        <begin position="321"/>
        <end position="342"/>
    </location>
</feature>
<dbReference type="RefSeq" id="WP_132426028.1">
    <property type="nucleotide sequence ID" value="NZ_SMFZ01000001.1"/>
</dbReference>
<reference evidence="2 3" key="1">
    <citation type="submission" date="2019-03" db="EMBL/GenBank/DDBJ databases">
        <title>Sequencing the genomes of 1000 actinobacteria strains.</title>
        <authorList>
            <person name="Klenk H.-P."/>
        </authorList>
    </citation>
    <scope>NUCLEOTIDE SEQUENCE [LARGE SCALE GENOMIC DNA]</scope>
    <source>
        <strain evidence="2 3">DSM 44969</strain>
    </source>
</reference>
<dbReference type="AlphaFoldDB" id="A0A4R1I0I4"/>
<evidence type="ECO:0000256" key="1">
    <source>
        <dbReference type="SAM" id="Phobius"/>
    </source>
</evidence>
<feature type="transmembrane region" description="Helical" evidence="1">
    <location>
        <begin position="480"/>
        <end position="498"/>
    </location>
</feature>
<keyword evidence="3" id="KW-1185">Reference proteome</keyword>
<protein>
    <recommendedName>
        <fullName evidence="4">4-amino-4-deoxy-L-arabinose transferase-like glycosyltransferase</fullName>
    </recommendedName>
</protein>
<keyword evidence="1" id="KW-0472">Membrane</keyword>
<feature type="transmembrane region" description="Helical" evidence="1">
    <location>
        <begin position="402"/>
        <end position="425"/>
    </location>
</feature>
<dbReference type="EMBL" id="SMFZ01000001">
    <property type="protein sequence ID" value="TCK27373.1"/>
    <property type="molecule type" value="Genomic_DNA"/>
</dbReference>
<dbReference type="Proteomes" id="UP000295560">
    <property type="component" value="Unassembled WGS sequence"/>
</dbReference>
<dbReference type="InterPro" id="IPR046671">
    <property type="entry name" value="DUF6541"/>
</dbReference>
<feature type="transmembrane region" description="Helical" evidence="1">
    <location>
        <begin position="293"/>
        <end position="309"/>
    </location>
</feature>